<dbReference type="EMBL" id="ML975150">
    <property type="protein sequence ID" value="KAF1816532.1"/>
    <property type="molecule type" value="Genomic_DNA"/>
</dbReference>
<feature type="chain" id="PRO_5044632066" evidence="1">
    <location>
        <begin position="19"/>
        <end position="169"/>
    </location>
</feature>
<sequence>MKPSLFPLITTIFALALAQVPPDAQCAKDGSVAAFAGTRESANVAQKFFTTAYTDAGTLSFHAGNASHQLGLSGKLGSGMLELVDLVNPTGKTIKPDNPTMWSVFTVGQGGVLGIKDGTENTLKDRTWVAWLETDGTYHVGLWDGVTKQPRTTSNVQVIAERAQAPLGS</sequence>
<proteinExistence type="predicted"/>
<name>A0A6G1GEV0_9PEZI</name>
<organism evidence="2">
    <name type="scientific">Eremomyces bilateralis CBS 781.70</name>
    <dbReference type="NCBI Taxonomy" id="1392243"/>
    <lineage>
        <taxon>Eukaryota</taxon>
        <taxon>Fungi</taxon>
        <taxon>Dikarya</taxon>
        <taxon>Ascomycota</taxon>
        <taxon>Pezizomycotina</taxon>
        <taxon>Dothideomycetes</taxon>
        <taxon>Dothideomycetes incertae sedis</taxon>
        <taxon>Eremomycetales</taxon>
        <taxon>Eremomycetaceae</taxon>
        <taxon>Eremomyces</taxon>
    </lineage>
</organism>
<reference evidence="4" key="2">
    <citation type="submission" date="2020-04" db="EMBL/GenBank/DDBJ databases">
        <authorList>
            <consortium name="NCBI Genome Project"/>
        </authorList>
    </citation>
    <scope>NUCLEOTIDE SEQUENCE</scope>
    <source>
        <strain evidence="4">CBS 781.70</strain>
    </source>
</reference>
<dbReference type="OrthoDB" id="5199481at2759"/>
<feature type="signal peptide" evidence="1">
    <location>
        <begin position="1"/>
        <end position="18"/>
    </location>
</feature>
<dbReference type="RefSeq" id="XP_033538163.1">
    <property type="nucleotide sequence ID" value="XM_033677908.1"/>
</dbReference>
<protein>
    <submittedName>
        <fullName evidence="2 4">Uncharacterized protein</fullName>
    </submittedName>
</protein>
<evidence type="ECO:0000313" key="4">
    <source>
        <dbReference type="RefSeq" id="XP_033538163.1"/>
    </source>
</evidence>
<dbReference type="Proteomes" id="UP000504638">
    <property type="component" value="Unplaced"/>
</dbReference>
<gene>
    <name evidence="2 4" type="ORF">P152DRAFT_446176</name>
</gene>
<evidence type="ECO:0000313" key="3">
    <source>
        <dbReference type="Proteomes" id="UP000504638"/>
    </source>
</evidence>
<accession>A0A6G1GEV0</accession>
<dbReference type="AlphaFoldDB" id="A0A6G1GEV0"/>
<reference evidence="4" key="3">
    <citation type="submission" date="2025-04" db="UniProtKB">
        <authorList>
            <consortium name="RefSeq"/>
        </authorList>
    </citation>
    <scope>IDENTIFICATION</scope>
    <source>
        <strain evidence="4">CBS 781.70</strain>
    </source>
</reference>
<keyword evidence="3" id="KW-1185">Reference proteome</keyword>
<evidence type="ECO:0000313" key="2">
    <source>
        <dbReference type="EMBL" id="KAF1816532.1"/>
    </source>
</evidence>
<evidence type="ECO:0000256" key="1">
    <source>
        <dbReference type="SAM" id="SignalP"/>
    </source>
</evidence>
<keyword evidence="1" id="KW-0732">Signal</keyword>
<reference evidence="2 4" key="1">
    <citation type="submission" date="2020-01" db="EMBL/GenBank/DDBJ databases">
        <authorList>
            <consortium name="DOE Joint Genome Institute"/>
            <person name="Haridas S."/>
            <person name="Albert R."/>
            <person name="Binder M."/>
            <person name="Bloem J."/>
            <person name="Labutti K."/>
            <person name="Salamov A."/>
            <person name="Andreopoulos B."/>
            <person name="Baker S.E."/>
            <person name="Barry K."/>
            <person name="Bills G."/>
            <person name="Bluhm B.H."/>
            <person name="Cannon C."/>
            <person name="Castanera R."/>
            <person name="Culley D.E."/>
            <person name="Daum C."/>
            <person name="Ezra D."/>
            <person name="Gonzalez J.B."/>
            <person name="Henrissat B."/>
            <person name="Kuo A."/>
            <person name="Liang C."/>
            <person name="Lipzen A."/>
            <person name="Lutzoni F."/>
            <person name="Magnuson J."/>
            <person name="Mondo S."/>
            <person name="Nolan M."/>
            <person name="Ohm R."/>
            <person name="Pangilinan J."/>
            <person name="Park H.-J."/>
            <person name="Ramirez L."/>
            <person name="Alfaro M."/>
            <person name="Sun H."/>
            <person name="Tritt A."/>
            <person name="Yoshinaga Y."/>
            <person name="Zwiers L.-H."/>
            <person name="Turgeon B.G."/>
            <person name="Goodwin S.B."/>
            <person name="Spatafora J.W."/>
            <person name="Crous P.W."/>
            <person name="Grigoriev I.V."/>
        </authorList>
    </citation>
    <scope>NUCLEOTIDE SEQUENCE</scope>
    <source>
        <strain evidence="2 4">CBS 781.70</strain>
    </source>
</reference>
<dbReference type="GeneID" id="54418478"/>